<dbReference type="InterPro" id="IPR004635">
    <property type="entry name" value="Pept_S49_SppA"/>
</dbReference>
<dbReference type="InterPro" id="IPR002142">
    <property type="entry name" value="Peptidase_S49"/>
</dbReference>
<comment type="subcellular location">
    <subcellularLocation>
        <location evidence="1">Membrane</location>
    </subcellularLocation>
</comment>
<dbReference type="PANTHER" id="PTHR33209:SF1">
    <property type="entry name" value="PEPTIDASE S49 DOMAIN-CONTAINING PROTEIN"/>
    <property type="match status" value="1"/>
</dbReference>
<dbReference type="GO" id="GO:0016020">
    <property type="term" value="C:membrane"/>
    <property type="evidence" value="ECO:0007669"/>
    <property type="project" value="UniProtKB-SubCell"/>
</dbReference>
<keyword evidence="3" id="KW-0645">Protease</keyword>
<organism evidence="10">
    <name type="scientific">Pasteurella multocida</name>
    <dbReference type="NCBI Taxonomy" id="747"/>
    <lineage>
        <taxon>Bacteria</taxon>
        <taxon>Pseudomonadati</taxon>
        <taxon>Pseudomonadota</taxon>
        <taxon>Gammaproteobacteria</taxon>
        <taxon>Pasteurellales</taxon>
        <taxon>Pasteurellaceae</taxon>
        <taxon>Pasteurella</taxon>
    </lineage>
</organism>
<feature type="domain" description="Peptidase S49" evidence="9">
    <location>
        <begin position="396"/>
        <end position="543"/>
    </location>
</feature>
<accession>A0A126QFI1</accession>
<evidence type="ECO:0000259" key="9">
    <source>
        <dbReference type="Pfam" id="PF01343"/>
    </source>
</evidence>
<dbReference type="InterPro" id="IPR029045">
    <property type="entry name" value="ClpP/crotonase-like_dom_sf"/>
</dbReference>
<protein>
    <submittedName>
        <fullName evidence="10">SppA protein</fullName>
    </submittedName>
</protein>
<comment type="similarity">
    <text evidence="2">Belongs to the peptidase S49 family.</text>
</comment>
<dbReference type="InterPro" id="IPR047217">
    <property type="entry name" value="S49_SppA_67K_type_N"/>
</dbReference>
<dbReference type="SUPFAM" id="SSF52096">
    <property type="entry name" value="ClpP/crotonase"/>
    <property type="match status" value="2"/>
</dbReference>
<reference evidence="10" key="1">
    <citation type="submission" date="2015-01" db="EMBL/GenBank/DDBJ databases">
        <title>Draft genome sequence of Pasteurella multocida isolated from alpaca pneumonia.</title>
        <authorList>
            <person name="Maturrano L."/>
            <person name="Hurtado R."/>
            <person name="Allasi N."/>
            <person name="Juscamayta E."/>
            <person name="Fernandez D."/>
            <person name="Maximiliano J."/>
            <person name="Rimac R."/>
            <person name="Rosadio R."/>
        </authorList>
    </citation>
    <scope>NUCLEOTIDE SEQUENCE</scope>
    <source>
        <strain evidence="10">UNMSM</strain>
    </source>
</reference>
<evidence type="ECO:0000256" key="8">
    <source>
        <dbReference type="SAM" id="Phobius"/>
    </source>
</evidence>
<dbReference type="NCBIfam" id="TIGR00706">
    <property type="entry name" value="SppA_dom"/>
    <property type="match status" value="1"/>
</dbReference>
<keyword evidence="4" id="KW-0378">Hydrolase</keyword>
<evidence type="ECO:0000256" key="7">
    <source>
        <dbReference type="PIRSR" id="PIRSR001217-1"/>
    </source>
</evidence>
<dbReference type="PANTHER" id="PTHR33209">
    <property type="entry name" value="PROTEASE 4"/>
    <property type="match status" value="1"/>
</dbReference>
<proteinExistence type="inferred from homology"/>
<dbReference type="NCBIfam" id="TIGR00705">
    <property type="entry name" value="SppA_67K"/>
    <property type="match status" value="1"/>
</dbReference>
<dbReference type="InterPro" id="IPR047272">
    <property type="entry name" value="S49_SppA_C"/>
</dbReference>
<feature type="active site" description="Proton donor/acceptor" evidence="7">
    <location>
        <position position="208"/>
    </location>
</feature>
<evidence type="ECO:0000256" key="1">
    <source>
        <dbReference type="ARBA" id="ARBA00004370"/>
    </source>
</evidence>
<feature type="transmembrane region" description="Helical" evidence="8">
    <location>
        <begin position="21"/>
        <end position="42"/>
    </location>
</feature>
<dbReference type="CDD" id="cd07018">
    <property type="entry name" value="S49_SppA_67K_type"/>
    <property type="match status" value="1"/>
</dbReference>
<evidence type="ECO:0000256" key="6">
    <source>
        <dbReference type="ARBA" id="ARBA00023136"/>
    </source>
</evidence>
<keyword evidence="8" id="KW-1133">Transmembrane helix</keyword>
<evidence type="ECO:0000256" key="5">
    <source>
        <dbReference type="ARBA" id="ARBA00022825"/>
    </source>
</evidence>
<keyword evidence="5" id="KW-0720">Serine protease</keyword>
<evidence type="ECO:0000256" key="3">
    <source>
        <dbReference type="ARBA" id="ARBA00022670"/>
    </source>
</evidence>
<dbReference type="RefSeq" id="WP_071523424.1">
    <property type="nucleotide sequence ID" value="NZ_JACDXE010000010.1"/>
</dbReference>
<evidence type="ECO:0000256" key="2">
    <source>
        <dbReference type="ARBA" id="ARBA00008683"/>
    </source>
</evidence>
<dbReference type="Gene3D" id="3.90.226.10">
    <property type="entry name" value="2-enoyl-CoA Hydratase, Chain A, domain 1"/>
    <property type="match status" value="3"/>
</dbReference>
<evidence type="ECO:0000256" key="4">
    <source>
        <dbReference type="ARBA" id="ARBA00022801"/>
    </source>
</evidence>
<dbReference type="Gene3D" id="6.20.330.10">
    <property type="match status" value="1"/>
</dbReference>
<name>A0A126QFI1_PASMD</name>
<feature type="active site" description="Nucleophile" evidence="7">
    <location>
        <position position="411"/>
    </location>
</feature>
<dbReference type="AlphaFoldDB" id="A0A126QFI1"/>
<dbReference type="PIRSF" id="PIRSF001217">
    <property type="entry name" value="Protease_4_SppA"/>
    <property type="match status" value="1"/>
</dbReference>
<dbReference type="InterPro" id="IPR004634">
    <property type="entry name" value="Pept_S49_pIV"/>
</dbReference>
<dbReference type="EMBL" id="KP660760">
    <property type="protein sequence ID" value="AMK08599.1"/>
    <property type="molecule type" value="Genomic_DNA"/>
</dbReference>
<keyword evidence="6 8" id="KW-0472">Membrane</keyword>
<keyword evidence="8" id="KW-0812">Transmembrane</keyword>
<dbReference type="GO" id="GO:0008236">
    <property type="term" value="F:serine-type peptidase activity"/>
    <property type="evidence" value="ECO:0007669"/>
    <property type="project" value="UniProtKB-KW"/>
</dbReference>
<dbReference type="GO" id="GO:0006465">
    <property type="term" value="P:signal peptide processing"/>
    <property type="evidence" value="ECO:0007669"/>
    <property type="project" value="InterPro"/>
</dbReference>
<dbReference type="CDD" id="cd07023">
    <property type="entry name" value="S49_Sppa_N_C"/>
    <property type="match status" value="1"/>
</dbReference>
<dbReference type="Pfam" id="PF01343">
    <property type="entry name" value="Peptidase_S49"/>
    <property type="match status" value="2"/>
</dbReference>
<sequence length="627" mass="70637">MQLIVQFFRLCWRILNFIRELVMNIVFLFFVLLVAAVVGIFFHSNKIQHPMMLENEKYALLLNLDGYLADNREESMSWQKALKELDNQHVPRQISTFDIVYMIDHAKKDDRISGLVLDLNFFEGADLPALEYVGQTINAFKESQKPVIAFADNLGQSQYLLASYADEIYINPIGQVDITGLRQENLYFKSMLENLDVTAHIFRVGTYKSAVEPFLRDNMSPEAKTDLSEWLGAMWHNYKQIVAKNRQIDPDDVLPAPSKYIQALKMLKGDSTAYTQQRQLVTGLANRLEIDEKLLERFGQDKNDNIRLIDYEDYLSLLPDRLSEEGQYKIAVVNVEGAIIDGESDEHEVGGDTIARLLRQAHDDDNVKAVILRVNSPGGSAFASEIIRQEVDNLQALGKPVVVSMGAMAASGGYWISSTADYIIADKNTITGSIGIFALFPTFEKTLKKVGISADGVSTSALSSSSRFSGLSSEMSDILQLEIESGYDKFLSVVSRGRGMTVEEVDKVAQGKIWLGEEAVKHNLVDELGHFNLAVEKASELANQLLDEKEKVDYFALQWMVEDEQNFLSDLLPTLKRKIQAWVGNTLLESIALPVEYREVRKQIGLLNKMNDPKGKYLYCLTCSTMN</sequence>
<feature type="domain" description="Peptidase S49" evidence="9">
    <location>
        <begin position="140"/>
        <end position="293"/>
    </location>
</feature>
<evidence type="ECO:0000313" key="10">
    <source>
        <dbReference type="EMBL" id="AMK08599.1"/>
    </source>
</evidence>
<gene>
    <name evidence="10" type="primary">sppA</name>
</gene>